<evidence type="ECO:0000313" key="1">
    <source>
        <dbReference type="EMBL" id="KAJ5453593.1"/>
    </source>
</evidence>
<dbReference type="GeneID" id="81598174"/>
<comment type="caution">
    <text evidence="1">The sequence shown here is derived from an EMBL/GenBank/DDBJ whole genome shotgun (WGS) entry which is preliminary data.</text>
</comment>
<proteinExistence type="predicted"/>
<gene>
    <name evidence="1" type="ORF">N7458_004549</name>
</gene>
<keyword evidence="2" id="KW-1185">Reference proteome</keyword>
<reference evidence="1" key="1">
    <citation type="submission" date="2022-12" db="EMBL/GenBank/DDBJ databases">
        <authorList>
            <person name="Petersen C."/>
        </authorList>
    </citation>
    <scope>NUCLEOTIDE SEQUENCE</scope>
    <source>
        <strain evidence="1">IBT 16125</strain>
    </source>
</reference>
<organism evidence="1 2">
    <name type="scientific">Penicillium daleae</name>
    <dbReference type="NCBI Taxonomy" id="63821"/>
    <lineage>
        <taxon>Eukaryota</taxon>
        <taxon>Fungi</taxon>
        <taxon>Dikarya</taxon>
        <taxon>Ascomycota</taxon>
        <taxon>Pezizomycotina</taxon>
        <taxon>Eurotiomycetes</taxon>
        <taxon>Eurotiomycetidae</taxon>
        <taxon>Eurotiales</taxon>
        <taxon>Aspergillaceae</taxon>
        <taxon>Penicillium</taxon>
    </lineage>
</organism>
<dbReference type="EMBL" id="JAPVEA010000005">
    <property type="protein sequence ID" value="KAJ5453593.1"/>
    <property type="molecule type" value="Genomic_DNA"/>
</dbReference>
<accession>A0AAD6G325</accession>
<dbReference type="RefSeq" id="XP_056766549.1">
    <property type="nucleotide sequence ID" value="XM_056907931.1"/>
</dbReference>
<feature type="non-terminal residue" evidence="1">
    <location>
        <position position="165"/>
    </location>
</feature>
<reference evidence="1" key="2">
    <citation type="journal article" date="2023" name="IMA Fungus">
        <title>Comparative genomic study of the Penicillium genus elucidates a diverse pangenome and 15 lateral gene transfer events.</title>
        <authorList>
            <person name="Petersen C."/>
            <person name="Sorensen T."/>
            <person name="Nielsen M.R."/>
            <person name="Sondergaard T.E."/>
            <person name="Sorensen J.L."/>
            <person name="Fitzpatrick D.A."/>
            <person name="Frisvad J.C."/>
            <person name="Nielsen K.L."/>
        </authorList>
    </citation>
    <scope>NUCLEOTIDE SEQUENCE</scope>
    <source>
        <strain evidence="1">IBT 16125</strain>
    </source>
</reference>
<dbReference type="AlphaFoldDB" id="A0AAD6G325"/>
<dbReference type="Proteomes" id="UP001213681">
    <property type="component" value="Unassembled WGS sequence"/>
</dbReference>
<name>A0AAD6G325_9EURO</name>
<sequence>MDWDHLAERDNQQYFAAWLQLLSQQSPGLPLRLASEHYRRARATEVSSFTTGSYNICCTVAFEDGFRVVTTKYEKNAIEDSQRLSDRMAQSMKNELFWFCLAARKSFMFDDIYCTFLDRKYFGRESLENGVSLLPQEELDELEGFVRVKMQQAGKSRLDEHLSYD</sequence>
<protein>
    <submittedName>
        <fullName evidence="1">Uncharacterized protein</fullName>
    </submittedName>
</protein>
<evidence type="ECO:0000313" key="2">
    <source>
        <dbReference type="Proteomes" id="UP001213681"/>
    </source>
</evidence>